<dbReference type="EMBL" id="JASDAP010000003">
    <property type="protein sequence ID" value="KAK1905998.1"/>
    <property type="molecule type" value="Genomic_DNA"/>
</dbReference>
<dbReference type="AlphaFoldDB" id="A0AAD9CQM8"/>
<keyword evidence="3" id="KW-1185">Reference proteome</keyword>
<reference evidence="2" key="1">
    <citation type="submission" date="2023-04" db="EMBL/GenBank/DDBJ databases">
        <title>Chromosome-level genome of Chaenocephalus aceratus.</title>
        <authorList>
            <person name="Park H."/>
        </authorList>
    </citation>
    <scope>NUCLEOTIDE SEQUENCE</scope>
    <source>
        <strain evidence="2">DE</strain>
        <tissue evidence="2">Muscle</tissue>
    </source>
</reference>
<feature type="compositionally biased region" description="Basic and acidic residues" evidence="1">
    <location>
        <begin position="17"/>
        <end position="34"/>
    </location>
</feature>
<dbReference type="Proteomes" id="UP001228049">
    <property type="component" value="Unassembled WGS sequence"/>
</dbReference>
<protein>
    <submittedName>
        <fullName evidence="2">23-bisphosphoglycerate-independent phosphoglycerate mutase</fullName>
    </submittedName>
</protein>
<sequence>MLQSRVALHGDPMQGGRDGDNGRCKAVGDRRDTSSHQRLSMLIVLCKQRGIFGASSVGVFCFRHPQCARDCNWLRRHRKKKEIVHRQDIPLG</sequence>
<name>A0AAD9CQM8_DISEL</name>
<feature type="region of interest" description="Disordered" evidence="1">
    <location>
        <begin position="1"/>
        <end position="34"/>
    </location>
</feature>
<organism evidence="2 3">
    <name type="scientific">Dissostichus eleginoides</name>
    <name type="common">Patagonian toothfish</name>
    <name type="synonym">Dissostichus amissus</name>
    <dbReference type="NCBI Taxonomy" id="100907"/>
    <lineage>
        <taxon>Eukaryota</taxon>
        <taxon>Metazoa</taxon>
        <taxon>Chordata</taxon>
        <taxon>Craniata</taxon>
        <taxon>Vertebrata</taxon>
        <taxon>Euteleostomi</taxon>
        <taxon>Actinopterygii</taxon>
        <taxon>Neopterygii</taxon>
        <taxon>Teleostei</taxon>
        <taxon>Neoteleostei</taxon>
        <taxon>Acanthomorphata</taxon>
        <taxon>Eupercaria</taxon>
        <taxon>Perciformes</taxon>
        <taxon>Notothenioidei</taxon>
        <taxon>Nototheniidae</taxon>
        <taxon>Dissostichus</taxon>
    </lineage>
</organism>
<proteinExistence type="predicted"/>
<evidence type="ECO:0000313" key="2">
    <source>
        <dbReference type="EMBL" id="KAK1905998.1"/>
    </source>
</evidence>
<evidence type="ECO:0000256" key="1">
    <source>
        <dbReference type="SAM" id="MobiDB-lite"/>
    </source>
</evidence>
<gene>
    <name evidence="2" type="ORF">KUDE01_013170</name>
</gene>
<accession>A0AAD9CQM8</accession>
<evidence type="ECO:0000313" key="3">
    <source>
        <dbReference type="Proteomes" id="UP001228049"/>
    </source>
</evidence>
<comment type="caution">
    <text evidence="2">The sequence shown here is derived from an EMBL/GenBank/DDBJ whole genome shotgun (WGS) entry which is preliminary data.</text>
</comment>